<evidence type="ECO:0000313" key="2">
    <source>
        <dbReference type="Proteomes" id="UP000070255"/>
    </source>
</evidence>
<proteinExistence type="predicted"/>
<dbReference type="Proteomes" id="UP000070255">
    <property type="component" value="Unassembled WGS sequence"/>
</dbReference>
<protein>
    <recommendedName>
        <fullName evidence="3">Plasmid related protein</fullName>
    </recommendedName>
</protein>
<dbReference type="RefSeq" id="WP_060822259.1">
    <property type="nucleotide sequence ID" value="NZ_LNJQ01000001.1"/>
</dbReference>
<gene>
    <name evidence="1" type="ORF">WS72_18185</name>
</gene>
<organism evidence="1 2">
    <name type="scientific">Burkholderia savannae</name>
    <dbReference type="NCBI Taxonomy" id="1637837"/>
    <lineage>
        <taxon>Bacteria</taxon>
        <taxon>Pseudomonadati</taxon>
        <taxon>Pseudomonadota</taxon>
        <taxon>Betaproteobacteria</taxon>
        <taxon>Burkholderiales</taxon>
        <taxon>Burkholderiaceae</taxon>
        <taxon>Burkholderia</taxon>
        <taxon>pseudomallei group</taxon>
    </lineage>
</organism>
<dbReference type="EMBL" id="LNJQ01000001">
    <property type="protein sequence ID" value="KWZ44594.1"/>
    <property type="molecule type" value="Genomic_DNA"/>
</dbReference>
<evidence type="ECO:0008006" key="3">
    <source>
        <dbReference type="Google" id="ProtNLM"/>
    </source>
</evidence>
<keyword evidence="2" id="KW-1185">Reference proteome</keyword>
<sequence length="93" mass="10359">MSNRPRFRMGQPVITPTARSMLEQAGISPTVLLGRHLRGDWGELDFADIASNELALLIHRRLLSSYAVPGGGRVWIITEADRSLTTILLPEDY</sequence>
<reference evidence="1 2" key="1">
    <citation type="submission" date="2015-11" db="EMBL/GenBank/DDBJ databases">
        <authorList>
            <person name="Sahl J."/>
            <person name="Wagner D."/>
            <person name="Keim P."/>
        </authorList>
    </citation>
    <scope>NUCLEOTIDE SEQUENCE [LARGE SCALE GENOMIC DNA]</scope>
    <source>
        <strain evidence="1 2">BDU18</strain>
    </source>
</reference>
<name>A0ABR5TKE2_9BURK</name>
<accession>A0ABR5TKE2</accession>
<comment type="caution">
    <text evidence="1">The sequence shown here is derived from an EMBL/GenBank/DDBJ whole genome shotgun (WGS) entry which is preliminary data.</text>
</comment>
<evidence type="ECO:0000313" key="1">
    <source>
        <dbReference type="EMBL" id="KWZ44594.1"/>
    </source>
</evidence>